<name>A0ABQ9XKX3_9EUKA</name>
<protein>
    <submittedName>
        <fullName evidence="1">Uncharacterized protein</fullName>
    </submittedName>
</protein>
<dbReference type="EMBL" id="JARBJD010000100">
    <property type="protein sequence ID" value="KAK2952666.1"/>
    <property type="molecule type" value="Genomic_DNA"/>
</dbReference>
<evidence type="ECO:0000313" key="2">
    <source>
        <dbReference type="Proteomes" id="UP001281761"/>
    </source>
</evidence>
<sequence length="80" mass="9045">MTYNIPEICFKDECRNRSYQCGGKATTATPPNTCNDCRKAWHGKCLSCKGQRRGGTTGRVCSKCQSKKKMHICCLCKKKY</sequence>
<dbReference type="Proteomes" id="UP001281761">
    <property type="component" value="Unassembled WGS sequence"/>
</dbReference>
<accession>A0ABQ9XKX3</accession>
<keyword evidence="2" id="KW-1185">Reference proteome</keyword>
<reference evidence="1 2" key="1">
    <citation type="journal article" date="2022" name="bioRxiv">
        <title>Genomics of Preaxostyla Flagellates Illuminates Evolutionary Transitions and the Path Towards Mitochondrial Loss.</title>
        <authorList>
            <person name="Novak L.V.F."/>
            <person name="Treitli S.C."/>
            <person name="Pyrih J."/>
            <person name="Halakuc P."/>
            <person name="Pipaliya S.V."/>
            <person name="Vacek V."/>
            <person name="Brzon O."/>
            <person name="Soukal P."/>
            <person name="Eme L."/>
            <person name="Dacks J.B."/>
            <person name="Karnkowska A."/>
            <person name="Elias M."/>
            <person name="Hampl V."/>
        </authorList>
    </citation>
    <scope>NUCLEOTIDE SEQUENCE [LARGE SCALE GENOMIC DNA]</scope>
    <source>
        <strain evidence="1">NAU3</strain>
        <tissue evidence="1">Gut</tissue>
    </source>
</reference>
<evidence type="ECO:0000313" key="1">
    <source>
        <dbReference type="EMBL" id="KAK2952666.1"/>
    </source>
</evidence>
<gene>
    <name evidence="1" type="ORF">BLNAU_12315</name>
</gene>
<proteinExistence type="predicted"/>
<organism evidence="1 2">
    <name type="scientific">Blattamonas nauphoetae</name>
    <dbReference type="NCBI Taxonomy" id="2049346"/>
    <lineage>
        <taxon>Eukaryota</taxon>
        <taxon>Metamonada</taxon>
        <taxon>Preaxostyla</taxon>
        <taxon>Oxymonadida</taxon>
        <taxon>Blattamonas</taxon>
    </lineage>
</organism>
<comment type="caution">
    <text evidence="1">The sequence shown here is derived from an EMBL/GenBank/DDBJ whole genome shotgun (WGS) entry which is preliminary data.</text>
</comment>